<comment type="caution">
    <text evidence="2">The sequence shown here is derived from an EMBL/GenBank/DDBJ whole genome shotgun (WGS) entry which is preliminary data.</text>
</comment>
<dbReference type="STRING" id="1798492.A3C89_00220"/>
<gene>
    <name evidence="2" type="ORF">A3C89_00220</name>
</gene>
<feature type="transmembrane region" description="Helical" evidence="1">
    <location>
        <begin position="151"/>
        <end position="172"/>
    </location>
</feature>
<protein>
    <submittedName>
        <fullName evidence="2">Uncharacterized protein</fullName>
    </submittedName>
</protein>
<feature type="transmembrane region" description="Helical" evidence="1">
    <location>
        <begin position="73"/>
        <end position="95"/>
    </location>
</feature>
<evidence type="ECO:0000256" key="1">
    <source>
        <dbReference type="SAM" id="Phobius"/>
    </source>
</evidence>
<feature type="transmembrane region" description="Helical" evidence="1">
    <location>
        <begin position="107"/>
        <end position="130"/>
    </location>
</feature>
<dbReference type="AlphaFoldDB" id="A0A1F6DE87"/>
<reference evidence="2 3" key="1">
    <citation type="journal article" date="2016" name="Nat. Commun.">
        <title>Thousands of microbial genomes shed light on interconnected biogeochemical processes in an aquifer system.</title>
        <authorList>
            <person name="Anantharaman K."/>
            <person name="Brown C.T."/>
            <person name="Hug L.A."/>
            <person name="Sharon I."/>
            <person name="Castelle C.J."/>
            <person name="Probst A.J."/>
            <person name="Thomas B.C."/>
            <person name="Singh A."/>
            <person name="Wilkins M.J."/>
            <person name="Karaoz U."/>
            <person name="Brodie E.L."/>
            <person name="Williams K.H."/>
            <person name="Hubbard S.S."/>
            <person name="Banfield J.F."/>
        </authorList>
    </citation>
    <scope>NUCLEOTIDE SEQUENCE [LARGE SCALE GENOMIC DNA]</scope>
</reference>
<accession>A0A1F6DE87</accession>
<evidence type="ECO:0000313" key="2">
    <source>
        <dbReference type="EMBL" id="OGG59630.1"/>
    </source>
</evidence>
<evidence type="ECO:0000313" key="3">
    <source>
        <dbReference type="Proteomes" id="UP000178794"/>
    </source>
</evidence>
<keyword evidence="1" id="KW-0472">Membrane</keyword>
<dbReference type="Proteomes" id="UP000178794">
    <property type="component" value="Unassembled WGS sequence"/>
</dbReference>
<proteinExistence type="predicted"/>
<dbReference type="EMBL" id="MFLF01000013">
    <property type="protein sequence ID" value="OGG59630.1"/>
    <property type="molecule type" value="Genomic_DNA"/>
</dbReference>
<name>A0A1F6DE87_9BACT</name>
<feature type="transmembrane region" description="Helical" evidence="1">
    <location>
        <begin position="31"/>
        <end position="52"/>
    </location>
</feature>
<keyword evidence="1" id="KW-0812">Transmembrane</keyword>
<organism evidence="2 3">
    <name type="scientific">Candidatus Kaiserbacteria bacterium RIFCSPHIGHO2_02_FULL_50_50</name>
    <dbReference type="NCBI Taxonomy" id="1798492"/>
    <lineage>
        <taxon>Bacteria</taxon>
        <taxon>Candidatus Kaiseribacteriota</taxon>
    </lineage>
</organism>
<sequence>MRAFLLALVAFLVSAGYLWLRRWGAPLDTVLYKISFAGLATAGTFLLAYSYGIGPFARFFPRLFVSELSMRKYYGLLGYFLIVVHVVWALATFGPKRYPRLFVEGEFTTITIVSLILGVTAFALFSIVAFTSMQRIATNMSTDAWKTTQRVGYLGLLVALVHFTVLKYKGWLAIATWPSLPVDYFSFLSFVSLPPLSLLLFVFIVGVFLLRGLAIVCPGQLPGK</sequence>
<feature type="transmembrane region" description="Helical" evidence="1">
    <location>
        <begin position="184"/>
        <end position="210"/>
    </location>
</feature>
<keyword evidence="1" id="KW-1133">Transmembrane helix</keyword>